<evidence type="ECO:0000259" key="1">
    <source>
        <dbReference type="PROSITE" id="PS50925"/>
    </source>
</evidence>
<dbReference type="RefSeq" id="WP_119375014.1">
    <property type="nucleotide sequence ID" value="NZ_QWFX01000005.1"/>
</dbReference>
<reference evidence="2 3" key="1">
    <citation type="submission" date="2018-08" db="EMBL/GenBank/DDBJ databases">
        <title>Henriciella mobilis sp. nov., isolated from seawater.</title>
        <authorList>
            <person name="Cheng H."/>
            <person name="Wu Y.-H."/>
            <person name="Xu X.-W."/>
            <person name="Guo L.-L."/>
        </authorList>
    </citation>
    <scope>NUCLEOTIDE SEQUENCE [LARGE SCALE GENOMIC DNA]</scope>
    <source>
        <strain evidence="2 3">JN25</strain>
    </source>
</reference>
<gene>
    <name evidence="2" type="ORF">D1223_03565</name>
</gene>
<dbReference type="OrthoDB" id="196105at2"/>
<sequence>MYRLAYVSTSHTHLSAEDMQDVLESAIRNNKKAGVSGTLLFNGMNFLQILEGPEEEVERIYTRICEDSRHNHVVTIFRESGARRCFEKSPMTLNTVSSKVGALPDGLTLSSDIDLFIPASLPSHLRGMIYSFNTMRG</sequence>
<dbReference type="InterPro" id="IPR007024">
    <property type="entry name" value="BLUF_domain"/>
</dbReference>
<dbReference type="InterPro" id="IPR036046">
    <property type="entry name" value="Acylphosphatase-like_dom_sf"/>
</dbReference>
<dbReference type="GO" id="GO:0071949">
    <property type="term" value="F:FAD binding"/>
    <property type="evidence" value="ECO:0007669"/>
    <property type="project" value="InterPro"/>
</dbReference>
<keyword evidence="3" id="KW-1185">Reference proteome</keyword>
<protein>
    <submittedName>
        <fullName evidence="2">BLUF domain-containing protein</fullName>
    </submittedName>
</protein>
<dbReference type="Proteomes" id="UP000266385">
    <property type="component" value="Unassembled WGS sequence"/>
</dbReference>
<dbReference type="AlphaFoldDB" id="A0A399RRN1"/>
<dbReference type="PROSITE" id="PS50925">
    <property type="entry name" value="BLUF"/>
    <property type="match status" value="1"/>
</dbReference>
<dbReference type="GO" id="GO:0009882">
    <property type="term" value="F:blue light photoreceptor activity"/>
    <property type="evidence" value="ECO:0007669"/>
    <property type="project" value="InterPro"/>
</dbReference>
<proteinExistence type="predicted"/>
<dbReference type="EMBL" id="QWFX01000005">
    <property type="protein sequence ID" value="RIJ32934.1"/>
    <property type="molecule type" value="Genomic_DNA"/>
</dbReference>
<feature type="domain" description="BLUF" evidence="1">
    <location>
        <begin position="1"/>
        <end position="92"/>
    </location>
</feature>
<dbReference type="SUPFAM" id="SSF54975">
    <property type="entry name" value="Acylphosphatase/BLUF domain-like"/>
    <property type="match status" value="1"/>
</dbReference>
<comment type="caution">
    <text evidence="2">The sequence shown here is derived from an EMBL/GenBank/DDBJ whole genome shotgun (WGS) entry which is preliminary data.</text>
</comment>
<accession>A0A399RRN1</accession>
<name>A0A399RRN1_9PROT</name>
<evidence type="ECO:0000313" key="3">
    <source>
        <dbReference type="Proteomes" id="UP000266385"/>
    </source>
</evidence>
<dbReference type="Gene3D" id="3.30.70.100">
    <property type="match status" value="1"/>
</dbReference>
<organism evidence="2 3">
    <name type="scientific">Henriciella mobilis</name>
    <dbReference type="NCBI Taxonomy" id="2305467"/>
    <lineage>
        <taxon>Bacteria</taxon>
        <taxon>Pseudomonadati</taxon>
        <taxon>Pseudomonadota</taxon>
        <taxon>Alphaproteobacteria</taxon>
        <taxon>Hyphomonadales</taxon>
        <taxon>Hyphomonadaceae</taxon>
        <taxon>Henriciella</taxon>
    </lineage>
</organism>
<dbReference type="Pfam" id="PF04940">
    <property type="entry name" value="BLUF"/>
    <property type="match status" value="1"/>
</dbReference>
<dbReference type="SMART" id="SM01034">
    <property type="entry name" value="BLUF"/>
    <property type="match status" value="1"/>
</dbReference>
<evidence type="ECO:0000313" key="2">
    <source>
        <dbReference type="EMBL" id="RIJ32934.1"/>
    </source>
</evidence>